<protein>
    <submittedName>
        <fullName evidence="2">Uncharacterized iron-regulated membrane protein</fullName>
    </submittedName>
</protein>
<dbReference type="AlphaFoldDB" id="A0A1Y6CLP1"/>
<dbReference type="RefSeq" id="WP_200808681.1">
    <property type="nucleotide sequence ID" value="NZ_FWZX01000035.1"/>
</dbReference>
<name>A0A1Y6CLP1_9PROT</name>
<dbReference type="InterPro" id="IPR005625">
    <property type="entry name" value="PepSY-ass_TM"/>
</dbReference>
<gene>
    <name evidence="2" type="ORF">SAMN05428998_13513</name>
</gene>
<dbReference type="PANTHER" id="PTHR34219">
    <property type="entry name" value="IRON-REGULATED INNER MEMBRANE PROTEIN-RELATED"/>
    <property type="match status" value="1"/>
</dbReference>
<proteinExistence type="predicted"/>
<dbReference type="EMBL" id="FWZX01000035">
    <property type="protein sequence ID" value="SMF76071.1"/>
    <property type="molecule type" value="Genomic_DNA"/>
</dbReference>
<sequence>MMSRRALGNWYLVHKWTSLVCTALLLLLCVTGLPLIFYEEIDQLTGRHPEAAALPDGTPPVLLDRIVATARAAHPGDLVLYLGFDAHAPLVGVTTAPSYQPASADFHSQTFDARTGERLAVPPFNEGVMWVFYKLHTDLYAGLPGKLFLGFMGLLFVVALVSGVVVYGPFMRKLEFGTVRADRSRRLKWLDLHNLIGVATLAWALVVGATGVINTLSTPILGLWQRGQLAEMTAPYRDRPLPATLASIDRVLATAATAAPGMAPAFVAFPGTPYSSRHHYAVFMHGDTPLTARLLKPVLVDAETGALTASRELPWYVTALLVSQPLHFGDYGGLPLKVLWALLDLATIVVLASGLYLWLVKRRRPAGREARIAAAIPGEVPAE</sequence>
<feature type="transmembrane region" description="Helical" evidence="1">
    <location>
        <begin position="338"/>
        <end position="359"/>
    </location>
</feature>
<reference evidence="2 3" key="1">
    <citation type="submission" date="2017-04" db="EMBL/GenBank/DDBJ databases">
        <authorList>
            <person name="Afonso C.L."/>
            <person name="Miller P.J."/>
            <person name="Scott M.A."/>
            <person name="Spackman E."/>
            <person name="Goraichik I."/>
            <person name="Dimitrov K.M."/>
            <person name="Suarez D.L."/>
            <person name="Swayne D.E."/>
        </authorList>
    </citation>
    <scope>NUCLEOTIDE SEQUENCE [LARGE SCALE GENOMIC DNA]</scope>
    <source>
        <strain evidence="2 3">USBA 355</strain>
    </source>
</reference>
<dbReference type="STRING" id="560819.SAMN05428998_13513"/>
<evidence type="ECO:0000313" key="3">
    <source>
        <dbReference type="Proteomes" id="UP000192917"/>
    </source>
</evidence>
<evidence type="ECO:0000256" key="1">
    <source>
        <dbReference type="SAM" id="Phobius"/>
    </source>
</evidence>
<organism evidence="2 3">
    <name type="scientific">Tistlia consotensis USBA 355</name>
    <dbReference type="NCBI Taxonomy" id="560819"/>
    <lineage>
        <taxon>Bacteria</taxon>
        <taxon>Pseudomonadati</taxon>
        <taxon>Pseudomonadota</taxon>
        <taxon>Alphaproteobacteria</taxon>
        <taxon>Rhodospirillales</taxon>
        <taxon>Rhodovibrionaceae</taxon>
        <taxon>Tistlia</taxon>
    </lineage>
</organism>
<dbReference type="Pfam" id="PF03929">
    <property type="entry name" value="PepSY_TM"/>
    <property type="match status" value="1"/>
</dbReference>
<keyword evidence="3" id="KW-1185">Reference proteome</keyword>
<keyword evidence="1" id="KW-0472">Membrane</keyword>
<evidence type="ECO:0000313" key="2">
    <source>
        <dbReference type="EMBL" id="SMF76071.1"/>
    </source>
</evidence>
<feature type="transmembrane region" description="Helical" evidence="1">
    <location>
        <begin position="147"/>
        <end position="171"/>
    </location>
</feature>
<keyword evidence="1" id="KW-1133">Transmembrane helix</keyword>
<dbReference type="PANTHER" id="PTHR34219:SF3">
    <property type="entry name" value="BLL7967 PROTEIN"/>
    <property type="match status" value="1"/>
</dbReference>
<accession>A0A1Y6CLP1</accession>
<dbReference type="Proteomes" id="UP000192917">
    <property type="component" value="Unassembled WGS sequence"/>
</dbReference>
<keyword evidence="1" id="KW-0812">Transmembrane</keyword>
<feature type="transmembrane region" description="Helical" evidence="1">
    <location>
        <begin position="192"/>
        <end position="213"/>
    </location>
</feature>